<evidence type="ECO:0000256" key="6">
    <source>
        <dbReference type="ARBA" id="ARBA00022723"/>
    </source>
</evidence>
<dbReference type="NCBIfam" id="TIGR01488">
    <property type="entry name" value="HAD-SF-IB"/>
    <property type="match status" value="1"/>
</dbReference>
<comment type="catalytic activity">
    <reaction evidence="10">
        <text>O-phospho-L-serine + H2O = L-serine + phosphate</text>
        <dbReference type="Rhea" id="RHEA:21208"/>
        <dbReference type="ChEBI" id="CHEBI:15377"/>
        <dbReference type="ChEBI" id="CHEBI:33384"/>
        <dbReference type="ChEBI" id="CHEBI:43474"/>
        <dbReference type="ChEBI" id="CHEBI:57524"/>
        <dbReference type="EC" id="3.1.3.3"/>
    </reaction>
</comment>
<sequence length="220" mass="24648">MTKLHVFDMDGTLLRGAAVEEISRYLGYFNEASALEQAWRRGEIYDEPLFWDQVFELWSNASESDLDEAFNSAPWMERLADVFADIARRGEHSVVISQSPHFIVRRLEKWGAERTFATTAERGVPCQIDQLLQPADKVEITTRLVNEYGIQVADCVAYGDSTSDVDLFRALSATVAVNAHQVALDLATETYVGTDMWEAYQIGRTLLSERGSYPAQGGPS</sequence>
<dbReference type="Pfam" id="PF12710">
    <property type="entry name" value="HAD"/>
    <property type="match status" value="1"/>
</dbReference>
<evidence type="ECO:0000256" key="8">
    <source>
        <dbReference type="ARBA" id="ARBA00022842"/>
    </source>
</evidence>
<comment type="cofactor">
    <cofactor evidence="1">
        <name>Mg(2+)</name>
        <dbReference type="ChEBI" id="CHEBI:18420"/>
    </cofactor>
</comment>
<keyword evidence="6" id="KW-0479">Metal-binding</keyword>
<dbReference type="AlphaFoldDB" id="A0A2I1R4S8"/>
<comment type="similarity">
    <text evidence="3">Belongs to the HAD-like hydrolase superfamily. SerB family.</text>
</comment>
<dbReference type="RefSeq" id="WP_101821316.1">
    <property type="nucleotide sequence ID" value="NZ_PKJC01000016.1"/>
</dbReference>
<dbReference type="InterPro" id="IPR036412">
    <property type="entry name" value="HAD-like_sf"/>
</dbReference>
<dbReference type="InterPro" id="IPR050582">
    <property type="entry name" value="HAD-like_SerB"/>
</dbReference>
<organism evidence="12 13">
    <name type="scientific">Gordonia terrae</name>
    <dbReference type="NCBI Taxonomy" id="2055"/>
    <lineage>
        <taxon>Bacteria</taxon>
        <taxon>Bacillati</taxon>
        <taxon>Actinomycetota</taxon>
        <taxon>Actinomycetes</taxon>
        <taxon>Mycobacteriales</taxon>
        <taxon>Gordoniaceae</taxon>
        <taxon>Gordonia</taxon>
    </lineage>
</organism>
<dbReference type="PANTHER" id="PTHR43344">
    <property type="entry name" value="PHOSPHOSERINE PHOSPHATASE"/>
    <property type="match status" value="1"/>
</dbReference>
<evidence type="ECO:0000313" key="13">
    <source>
        <dbReference type="Proteomes" id="UP000234662"/>
    </source>
</evidence>
<protein>
    <recommendedName>
        <fullName evidence="4">phosphoserine phosphatase</fullName>
        <ecNumber evidence="4">3.1.3.3</ecNumber>
    </recommendedName>
</protein>
<keyword evidence="8" id="KW-0460">Magnesium</keyword>
<comment type="pathway">
    <text evidence="2">Amino-acid biosynthesis; L-serine biosynthesis; L-serine from 3-phospho-D-glycerate: step 3/3.</text>
</comment>
<evidence type="ECO:0000256" key="7">
    <source>
        <dbReference type="ARBA" id="ARBA00022801"/>
    </source>
</evidence>
<evidence type="ECO:0000256" key="3">
    <source>
        <dbReference type="ARBA" id="ARBA00009184"/>
    </source>
</evidence>
<keyword evidence="7" id="KW-0378">Hydrolase</keyword>
<accession>A0A2I1R4S8</accession>
<evidence type="ECO:0000313" key="12">
    <source>
        <dbReference type="EMBL" id="PKZ64135.1"/>
    </source>
</evidence>
<dbReference type="GO" id="GO:0000287">
    <property type="term" value="F:magnesium ion binding"/>
    <property type="evidence" value="ECO:0007669"/>
    <property type="project" value="TreeGrafter"/>
</dbReference>
<evidence type="ECO:0000256" key="9">
    <source>
        <dbReference type="ARBA" id="ARBA00023299"/>
    </source>
</evidence>
<comment type="caution">
    <text evidence="12">The sequence shown here is derived from an EMBL/GenBank/DDBJ whole genome shotgun (WGS) entry which is preliminary data.</text>
</comment>
<reference evidence="12 13" key="1">
    <citation type="submission" date="2017-12" db="EMBL/GenBank/DDBJ databases">
        <title>Phylogenetic diversity of female urinary microbiome.</title>
        <authorList>
            <person name="Thomas-White K."/>
            <person name="Wolfe A.J."/>
        </authorList>
    </citation>
    <scope>NUCLEOTIDE SEQUENCE [LARGE SCALE GENOMIC DNA]</scope>
    <source>
        <strain evidence="12 13">UMB0777</strain>
    </source>
</reference>
<evidence type="ECO:0000256" key="1">
    <source>
        <dbReference type="ARBA" id="ARBA00001946"/>
    </source>
</evidence>
<dbReference type="EC" id="3.1.3.3" evidence="4"/>
<dbReference type="SUPFAM" id="SSF56784">
    <property type="entry name" value="HAD-like"/>
    <property type="match status" value="1"/>
</dbReference>
<dbReference type="InterPro" id="IPR023214">
    <property type="entry name" value="HAD_sf"/>
</dbReference>
<keyword evidence="5" id="KW-0028">Amino-acid biosynthesis</keyword>
<dbReference type="PANTHER" id="PTHR43344:SF2">
    <property type="entry name" value="PHOSPHOSERINE PHOSPHATASE"/>
    <property type="match status" value="1"/>
</dbReference>
<evidence type="ECO:0000256" key="11">
    <source>
        <dbReference type="ARBA" id="ARBA00048523"/>
    </source>
</evidence>
<comment type="catalytic activity">
    <reaction evidence="11">
        <text>O-phospho-D-serine + H2O = D-serine + phosphate</text>
        <dbReference type="Rhea" id="RHEA:24873"/>
        <dbReference type="ChEBI" id="CHEBI:15377"/>
        <dbReference type="ChEBI" id="CHEBI:35247"/>
        <dbReference type="ChEBI" id="CHEBI:43474"/>
        <dbReference type="ChEBI" id="CHEBI:58680"/>
        <dbReference type="EC" id="3.1.3.3"/>
    </reaction>
</comment>
<dbReference type="GO" id="GO:0036424">
    <property type="term" value="F:L-phosphoserine phosphatase activity"/>
    <property type="evidence" value="ECO:0007669"/>
    <property type="project" value="TreeGrafter"/>
</dbReference>
<evidence type="ECO:0000256" key="10">
    <source>
        <dbReference type="ARBA" id="ARBA00048138"/>
    </source>
</evidence>
<proteinExistence type="inferred from homology"/>
<dbReference type="Proteomes" id="UP000234662">
    <property type="component" value="Unassembled WGS sequence"/>
</dbReference>
<dbReference type="Gene3D" id="3.40.50.1000">
    <property type="entry name" value="HAD superfamily/HAD-like"/>
    <property type="match status" value="1"/>
</dbReference>
<name>A0A2I1R4S8_9ACTN</name>
<evidence type="ECO:0000256" key="4">
    <source>
        <dbReference type="ARBA" id="ARBA00012640"/>
    </source>
</evidence>
<evidence type="ECO:0000256" key="5">
    <source>
        <dbReference type="ARBA" id="ARBA00022605"/>
    </source>
</evidence>
<dbReference type="EMBL" id="PKJC01000016">
    <property type="protein sequence ID" value="PKZ64135.1"/>
    <property type="molecule type" value="Genomic_DNA"/>
</dbReference>
<dbReference type="GO" id="GO:0006564">
    <property type="term" value="P:L-serine biosynthetic process"/>
    <property type="evidence" value="ECO:0007669"/>
    <property type="project" value="UniProtKB-KW"/>
</dbReference>
<dbReference type="GO" id="GO:0005737">
    <property type="term" value="C:cytoplasm"/>
    <property type="evidence" value="ECO:0007669"/>
    <property type="project" value="TreeGrafter"/>
</dbReference>
<evidence type="ECO:0000256" key="2">
    <source>
        <dbReference type="ARBA" id="ARBA00005135"/>
    </source>
</evidence>
<gene>
    <name evidence="12" type="ORF">CYJ73_18590</name>
</gene>
<keyword evidence="9" id="KW-0718">Serine biosynthesis</keyword>